<dbReference type="EMBL" id="LT598490">
    <property type="protein sequence ID" value="SCW02324.1"/>
    <property type="molecule type" value="Genomic_DNA"/>
</dbReference>
<dbReference type="AlphaFoldDB" id="A0A1G4MF02"/>
<dbReference type="Proteomes" id="UP000190831">
    <property type="component" value="Chromosome F"/>
</dbReference>
<keyword evidence="2" id="KW-0812">Transmembrane</keyword>
<evidence type="ECO:0000256" key="2">
    <source>
        <dbReference type="SAM" id="Phobius"/>
    </source>
</evidence>
<dbReference type="OrthoDB" id="3999982at2759"/>
<evidence type="ECO:0000256" key="1">
    <source>
        <dbReference type="SAM" id="MobiDB-lite"/>
    </source>
</evidence>
<feature type="compositionally biased region" description="Basic and acidic residues" evidence="1">
    <location>
        <begin position="90"/>
        <end position="105"/>
    </location>
</feature>
<dbReference type="OMA" id="AQVKPGF"/>
<proteinExistence type="predicted"/>
<keyword evidence="2" id="KW-1133">Transmembrane helix</keyword>
<sequence length="105" mass="11462">MSVNPFQNVGKNILYLTAAGAFSVILVKTIIRSQRDAKFIPLAKDQGAEGGDYYSNVANVKPGFPLPADAASSDRKSEFEGSGLSYRSRKSGDKLGFWDRRSKDN</sequence>
<gene>
    <name evidence="3" type="ORF">LAFE_0F03928G</name>
</gene>
<evidence type="ECO:0000313" key="3">
    <source>
        <dbReference type="EMBL" id="SCW02324.1"/>
    </source>
</evidence>
<reference evidence="4" key="1">
    <citation type="submission" date="2016-03" db="EMBL/GenBank/DDBJ databases">
        <authorList>
            <person name="Devillers H."/>
        </authorList>
    </citation>
    <scope>NUCLEOTIDE SEQUENCE [LARGE SCALE GENOMIC DNA]</scope>
</reference>
<accession>A0A1G4MF02</accession>
<keyword evidence="2" id="KW-0472">Membrane</keyword>
<name>A0A1G4MF02_LACFM</name>
<feature type="transmembrane region" description="Helical" evidence="2">
    <location>
        <begin position="12"/>
        <end position="31"/>
    </location>
</feature>
<keyword evidence="4" id="KW-1185">Reference proteome</keyword>
<evidence type="ECO:0000313" key="4">
    <source>
        <dbReference type="Proteomes" id="UP000190831"/>
    </source>
</evidence>
<organism evidence="3 4">
    <name type="scientific">Lachancea fermentati</name>
    <name type="common">Zygosaccharomyces fermentati</name>
    <dbReference type="NCBI Taxonomy" id="4955"/>
    <lineage>
        <taxon>Eukaryota</taxon>
        <taxon>Fungi</taxon>
        <taxon>Dikarya</taxon>
        <taxon>Ascomycota</taxon>
        <taxon>Saccharomycotina</taxon>
        <taxon>Saccharomycetes</taxon>
        <taxon>Saccharomycetales</taxon>
        <taxon>Saccharomycetaceae</taxon>
        <taxon>Lachancea</taxon>
    </lineage>
</organism>
<feature type="region of interest" description="Disordered" evidence="1">
    <location>
        <begin position="68"/>
        <end position="105"/>
    </location>
</feature>
<protein>
    <submittedName>
        <fullName evidence="3">LAFE_0F03928g1_1</fullName>
    </submittedName>
</protein>